<evidence type="ECO:0000313" key="2">
    <source>
        <dbReference type="EMBL" id="KDQ11611.1"/>
    </source>
</evidence>
<feature type="compositionally biased region" description="Basic and acidic residues" evidence="1">
    <location>
        <begin position="1"/>
        <end position="25"/>
    </location>
</feature>
<keyword evidence="3" id="KW-1185">Reference proteome</keyword>
<dbReference type="Proteomes" id="UP000027195">
    <property type="component" value="Unassembled WGS sequence"/>
</dbReference>
<feature type="compositionally biased region" description="Acidic residues" evidence="1">
    <location>
        <begin position="28"/>
        <end position="37"/>
    </location>
</feature>
<feature type="region of interest" description="Disordered" evidence="1">
    <location>
        <begin position="1"/>
        <end position="37"/>
    </location>
</feature>
<dbReference type="STRING" id="930990.A0A067MJ60"/>
<organism evidence="2 3">
    <name type="scientific">Botryobasidium botryosum (strain FD-172 SS1)</name>
    <dbReference type="NCBI Taxonomy" id="930990"/>
    <lineage>
        <taxon>Eukaryota</taxon>
        <taxon>Fungi</taxon>
        <taxon>Dikarya</taxon>
        <taxon>Basidiomycota</taxon>
        <taxon>Agaricomycotina</taxon>
        <taxon>Agaricomycetes</taxon>
        <taxon>Cantharellales</taxon>
        <taxon>Botryobasidiaceae</taxon>
        <taxon>Botryobasidium</taxon>
    </lineage>
</organism>
<dbReference type="HOGENOM" id="CLU_2072760_0_0_1"/>
<dbReference type="OrthoDB" id="3034782at2759"/>
<dbReference type="InParanoid" id="A0A067MJ60"/>
<protein>
    <submittedName>
        <fullName evidence="2">Uncharacterized protein</fullName>
    </submittedName>
</protein>
<reference evidence="3" key="1">
    <citation type="journal article" date="2014" name="Proc. Natl. Acad. Sci. U.S.A.">
        <title>Extensive sampling of basidiomycete genomes demonstrates inadequacy of the white-rot/brown-rot paradigm for wood decay fungi.</title>
        <authorList>
            <person name="Riley R."/>
            <person name="Salamov A.A."/>
            <person name="Brown D.W."/>
            <person name="Nagy L.G."/>
            <person name="Floudas D."/>
            <person name="Held B.W."/>
            <person name="Levasseur A."/>
            <person name="Lombard V."/>
            <person name="Morin E."/>
            <person name="Otillar R."/>
            <person name="Lindquist E.A."/>
            <person name="Sun H."/>
            <person name="LaButti K.M."/>
            <person name="Schmutz J."/>
            <person name="Jabbour D."/>
            <person name="Luo H."/>
            <person name="Baker S.E."/>
            <person name="Pisabarro A.G."/>
            <person name="Walton J.D."/>
            <person name="Blanchette R.A."/>
            <person name="Henrissat B."/>
            <person name="Martin F."/>
            <person name="Cullen D."/>
            <person name="Hibbett D.S."/>
            <person name="Grigoriev I.V."/>
        </authorList>
    </citation>
    <scope>NUCLEOTIDE SEQUENCE [LARGE SCALE GENOMIC DNA]</scope>
    <source>
        <strain evidence="3">FD-172 SS1</strain>
    </source>
</reference>
<proteinExistence type="predicted"/>
<evidence type="ECO:0000313" key="3">
    <source>
        <dbReference type="Proteomes" id="UP000027195"/>
    </source>
</evidence>
<accession>A0A067MJ60</accession>
<dbReference type="AlphaFoldDB" id="A0A067MJ60"/>
<sequence length="118" mass="13545">MESKESGDRVRAEHKERREAKKAQAIEEVPEPEELEELETVELDEADIAMLAEIVALFQDNPIRVEGPDEPANLREALESPHAKEWQAAYNDEFKSIKDMEVYELIPRSEVPKGQKVM</sequence>
<gene>
    <name evidence="2" type="ORF">BOTBODRAFT_46365</name>
</gene>
<evidence type="ECO:0000256" key="1">
    <source>
        <dbReference type="SAM" id="MobiDB-lite"/>
    </source>
</evidence>
<name>A0A067MJ60_BOTB1</name>
<dbReference type="EMBL" id="KL198057">
    <property type="protein sequence ID" value="KDQ11611.1"/>
    <property type="molecule type" value="Genomic_DNA"/>
</dbReference>